<dbReference type="Gene3D" id="3.90.1600.10">
    <property type="entry name" value="Palm domain of DNA polymerase"/>
    <property type="match status" value="1"/>
</dbReference>
<dbReference type="Gene3D" id="3.40.1800.10">
    <property type="entry name" value="His-Me finger endonucleases"/>
    <property type="match status" value="1"/>
</dbReference>
<dbReference type="InterPro" id="IPR043502">
    <property type="entry name" value="DNA/RNA_pol_sf"/>
</dbReference>
<name>B6IIM3_CAEBR</name>
<dbReference type="InterPro" id="IPR023211">
    <property type="entry name" value="DNA_pol_palm_dom_sf"/>
</dbReference>
<gene>
    <name evidence="1" type="ORF">CBG25359</name>
    <name evidence="1" type="ORF">CBG_25359</name>
</gene>
<dbReference type="InParanoid" id="B6IIM3"/>
<reference evidence="1 2" key="1">
    <citation type="journal article" date="2003" name="PLoS Biol.">
        <title>The genome sequence of Caenorhabditis briggsae: a platform for comparative genomics.</title>
        <authorList>
            <person name="Stein L.D."/>
            <person name="Bao Z."/>
            <person name="Blasiar D."/>
            <person name="Blumenthal T."/>
            <person name="Brent M.R."/>
            <person name="Chen N."/>
            <person name="Chinwalla A."/>
            <person name="Clarke L."/>
            <person name="Clee C."/>
            <person name="Coghlan A."/>
            <person name="Coulson A."/>
            <person name="D'Eustachio P."/>
            <person name="Fitch D.H."/>
            <person name="Fulton L.A."/>
            <person name="Fulton R.E."/>
            <person name="Griffiths-Jones S."/>
            <person name="Harris T.W."/>
            <person name="Hillier L.W."/>
            <person name="Kamath R."/>
            <person name="Kuwabara P.E."/>
            <person name="Mardis E.R."/>
            <person name="Marra M.A."/>
            <person name="Miner T.L."/>
            <person name="Minx P."/>
            <person name="Mullikin J.C."/>
            <person name="Plumb R.W."/>
            <person name="Rogers J."/>
            <person name="Schein J.E."/>
            <person name="Sohrmann M."/>
            <person name="Spieth J."/>
            <person name="Stajich J.E."/>
            <person name="Wei C."/>
            <person name="Willey D."/>
            <person name="Wilson R.K."/>
            <person name="Durbin R."/>
            <person name="Waterston R.H."/>
        </authorList>
    </citation>
    <scope>NUCLEOTIDE SEQUENCE [LARGE SCALE GENOMIC DNA]</scope>
    <source>
        <strain evidence="1 2">AF16</strain>
    </source>
</reference>
<dbReference type="PANTHER" id="PTHR31511">
    <property type="entry name" value="PROTEIN CBG23764"/>
    <property type="match status" value="1"/>
</dbReference>
<dbReference type="AlphaFoldDB" id="B6IIM3"/>
<dbReference type="Proteomes" id="UP000008549">
    <property type="component" value="Unassembled WGS sequence"/>
</dbReference>
<dbReference type="InterPro" id="IPR038563">
    <property type="entry name" value="Endonuclease_7_sf"/>
</dbReference>
<organism evidence="1 2">
    <name type="scientific">Caenorhabditis briggsae</name>
    <dbReference type="NCBI Taxonomy" id="6238"/>
    <lineage>
        <taxon>Eukaryota</taxon>
        <taxon>Metazoa</taxon>
        <taxon>Ecdysozoa</taxon>
        <taxon>Nematoda</taxon>
        <taxon>Chromadorea</taxon>
        <taxon>Rhabditida</taxon>
        <taxon>Rhabditina</taxon>
        <taxon>Rhabditomorpha</taxon>
        <taxon>Rhabditoidea</taxon>
        <taxon>Rhabditidae</taxon>
        <taxon>Peloderinae</taxon>
        <taxon>Caenorhabditis</taxon>
    </lineage>
</organism>
<dbReference type="EMBL" id="HE600940">
    <property type="protein sequence ID" value="CAR99753.1"/>
    <property type="molecule type" value="Genomic_DNA"/>
</dbReference>
<dbReference type="CTD" id="68916850"/>
<dbReference type="OMA" id="CKKETHI"/>
<evidence type="ECO:0000313" key="1">
    <source>
        <dbReference type="EMBL" id="CAR99753.1"/>
    </source>
</evidence>
<keyword evidence="2" id="KW-1185">Reference proteome</keyword>
<dbReference type="InterPro" id="IPR004211">
    <property type="entry name" value="Endonuclease_7"/>
</dbReference>
<dbReference type="Pfam" id="PF02945">
    <property type="entry name" value="Endonuclease_7"/>
    <property type="match status" value="1"/>
</dbReference>
<evidence type="ECO:0000313" key="2">
    <source>
        <dbReference type="Proteomes" id="UP000008549"/>
    </source>
</evidence>
<dbReference type="PANTHER" id="PTHR31511:SF12">
    <property type="entry name" value="RHO TERMINATION FACTOR N-TERMINAL DOMAIN-CONTAINING PROTEIN"/>
    <property type="match status" value="1"/>
</dbReference>
<dbReference type="RefSeq" id="XP_045099314.1">
    <property type="nucleotide sequence ID" value="XM_045240699.1"/>
</dbReference>
<dbReference type="SUPFAM" id="SSF56672">
    <property type="entry name" value="DNA/RNA polymerases"/>
    <property type="match status" value="1"/>
</dbReference>
<dbReference type="HOGENOM" id="CLU_002028_2_1_1"/>
<dbReference type="KEGG" id="cbr:CBG_25359"/>
<protein>
    <submittedName>
        <fullName evidence="1">Protein CBG25359</fullName>
    </submittedName>
</protein>
<accession>B6IIM3</accession>
<proteinExistence type="predicted"/>
<reference evidence="1 2" key="2">
    <citation type="journal article" date="2011" name="PLoS Genet.">
        <title>Caenorhabditis briggsae recombinant inbred line genotypes reveal inter-strain incompatibility and the evolution of recombination.</title>
        <authorList>
            <person name="Ross J.A."/>
            <person name="Koboldt D.C."/>
            <person name="Staisch J.E."/>
            <person name="Chamberlin H.M."/>
            <person name="Gupta B.P."/>
            <person name="Miller R.D."/>
            <person name="Baird S.E."/>
            <person name="Haag E.S."/>
        </authorList>
    </citation>
    <scope>NUCLEOTIDE SEQUENCE [LARGE SCALE GENOMIC DNA]</scope>
    <source>
        <strain evidence="1 2">AF16</strain>
    </source>
</reference>
<dbReference type="eggNOG" id="ENOG502RWBK">
    <property type="taxonomic scope" value="Eukaryota"/>
</dbReference>
<dbReference type="GeneID" id="68916850"/>
<sequence>MDHFEKMSRDDLRKEVIKLLDIMSGGVKSKRILKSQQLRSMSTSELLTFIREHLQINQAEIRDVPLTLKEVFPFEDLIFSDYKETKKGIVRTTVYRNKGKEIYFEKYFDLFEERGIEYYMKIITKIINSFFEKNENFVINDIRSDTSVKIYLKLEFKQKKDSQKSENFAVRSETKELCVGEDREEWYQHACQELMMNMENLQSRGSGWTISGINYLEMNQTMCHSPSGYFYMDLPKCINAKHCVINPKNNDDKCFMWSILAHLHPAKHHVSEIYSYTPYQNELNFGDLTFPMKIKDINKFEKMNDLVVNVVECTEKGQINPLRPSRGITADDSKVINLLYYENKEGNSHYSLIKNLDTLMNKRGEHQKKFCVRCHCSYNVNMNDKIRSNYHRHLEDCGKNKPVSHKLSKKTSVKFKNISNTQKHRYVIYADFESIIEKYQRALDNPNISWTTDVGKHIPAGFCVIVVDSFTKKLYSIKSYIGHNTALEFNKYIIKIFQEIMHLSDVEMRELTEEEWTFHDENKECPNCSIKYDSKEMKTTKVRDHDHLTGEYRGPLCGACNLLKRKNTFIPIFFHNLRGYDSHLIVGCLESTKYLNEHEIDIKNISSNTEKFISFSYKLPSETDNLASKPNFKRTIMYNEELSAVEMEKTNITLDKPIYVGFAILDLSKWLMYDFHYNVMQKKYGYQNVELCYQDTDSLIYDIKTEDFYKDAEEDIDFQKYFDFSDYPKDHVLYSEENKKVVGKFKDELNGKIMTELLALKPKQYGFKTLDGEETKKSKGIKKNIVKNELTLDDYKHSLFNKSIIRKTQYTIRSVKHTIFTQCQNKVALNNSENSTEHKRYIIKDNHSTMAFGNVNIKPEVLGI</sequence>